<evidence type="ECO:0000256" key="4">
    <source>
        <dbReference type="ARBA" id="ARBA00022553"/>
    </source>
</evidence>
<evidence type="ECO:0000256" key="2">
    <source>
        <dbReference type="ARBA" id="ARBA00012438"/>
    </source>
</evidence>
<evidence type="ECO:0000256" key="8">
    <source>
        <dbReference type="ARBA" id="ARBA00022679"/>
    </source>
</evidence>
<keyword evidence="8" id="KW-0808">Transferase</keyword>
<keyword evidence="4" id="KW-0597">Phosphoprotein</keyword>
<dbReference type="InterPro" id="IPR001610">
    <property type="entry name" value="PAC"/>
</dbReference>
<dbReference type="GO" id="GO:0016301">
    <property type="term" value="F:kinase activity"/>
    <property type="evidence" value="ECO:0007669"/>
    <property type="project" value="UniProtKB-KW"/>
</dbReference>
<comment type="catalytic activity">
    <reaction evidence="1">
        <text>ATP + protein L-histidine = ADP + protein N-phospho-L-histidine.</text>
        <dbReference type="EC" id="2.7.13.3"/>
    </reaction>
</comment>
<dbReference type="SUPFAM" id="SSF55785">
    <property type="entry name" value="PYP-like sensor domain (PAS domain)"/>
    <property type="match status" value="1"/>
</dbReference>
<reference evidence="17 18" key="1">
    <citation type="submission" date="2024-01" db="EMBL/GenBank/DDBJ databases">
        <title>Multi-omics insights into the function and evolution of sodium benzoate biodegradation pathways in Benzoatithermus flavus gen. nov., sp. nov. from hot spring.</title>
        <authorList>
            <person name="Hu C.-J."/>
            <person name="Li W.-J."/>
        </authorList>
    </citation>
    <scope>NUCLEOTIDE SEQUENCE [LARGE SCALE GENOMIC DNA]</scope>
    <source>
        <strain evidence="17 18">SYSU G07066</strain>
    </source>
</reference>
<dbReference type="PROSITE" id="PS50113">
    <property type="entry name" value="PAC"/>
    <property type="match status" value="1"/>
</dbReference>
<dbReference type="InterPro" id="IPR011102">
    <property type="entry name" value="Sig_transdc_His_kinase_HWE"/>
</dbReference>
<evidence type="ECO:0000256" key="10">
    <source>
        <dbReference type="ARBA" id="ARBA00022741"/>
    </source>
</evidence>
<organism evidence="17 18">
    <name type="scientific">Benzoatithermus flavus</name>
    <dbReference type="NCBI Taxonomy" id="3108223"/>
    <lineage>
        <taxon>Bacteria</taxon>
        <taxon>Pseudomonadati</taxon>
        <taxon>Pseudomonadota</taxon>
        <taxon>Alphaproteobacteria</taxon>
        <taxon>Geminicoccales</taxon>
        <taxon>Geminicoccaceae</taxon>
        <taxon>Benzoatithermus</taxon>
    </lineage>
</organism>
<dbReference type="CDD" id="cd00130">
    <property type="entry name" value="PAS"/>
    <property type="match status" value="1"/>
</dbReference>
<protein>
    <recommendedName>
        <fullName evidence="2">histidine kinase</fullName>
        <ecNumber evidence="2">2.7.13.3</ecNumber>
    </recommendedName>
</protein>
<dbReference type="SUPFAM" id="SSF55874">
    <property type="entry name" value="ATPase domain of HSP90 chaperone/DNA topoisomerase II/histidine kinase"/>
    <property type="match status" value="1"/>
</dbReference>
<feature type="domain" description="PAC" evidence="16">
    <location>
        <begin position="380"/>
        <end position="431"/>
    </location>
</feature>
<evidence type="ECO:0000259" key="16">
    <source>
        <dbReference type="PROSITE" id="PS50113"/>
    </source>
</evidence>
<dbReference type="InterPro" id="IPR036890">
    <property type="entry name" value="HATPase_C_sf"/>
</dbReference>
<proteinExistence type="predicted"/>
<gene>
    <name evidence="17" type="ORF">U1T56_06015</name>
</gene>
<evidence type="ECO:0000256" key="9">
    <source>
        <dbReference type="ARBA" id="ARBA00022737"/>
    </source>
</evidence>
<keyword evidence="12" id="KW-0067">ATP-binding</keyword>
<keyword evidence="5" id="KW-0716">Sensory transduction</keyword>
<keyword evidence="7" id="KW-0288">FMN</keyword>
<dbReference type="InterPro" id="IPR000014">
    <property type="entry name" value="PAS"/>
</dbReference>
<dbReference type="Gene3D" id="3.30.450.20">
    <property type="entry name" value="PAS domain"/>
    <property type="match status" value="1"/>
</dbReference>
<dbReference type="InterPro" id="IPR013655">
    <property type="entry name" value="PAS_fold_3"/>
</dbReference>
<dbReference type="PANTHER" id="PTHR41523">
    <property type="entry name" value="TWO-COMPONENT SYSTEM SENSOR PROTEIN"/>
    <property type="match status" value="1"/>
</dbReference>
<evidence type="ECO:0000313" key="17">
    <source>
        <dbReference type="EMBL" id="MEK0082696.1"/>
    </source>
</evidence>
<dbReference type="SMART" id="SM00086">
    <property type="entry name" value="PAC"/>
    <property type="match status" value="1"/>
</dbReference>
<evidence type="ECO:0000256" key="14">
    <source>
        <dbReference type="ARBA" id="ARBA00023026"/>
    </source>
</evidence>
<keyword evidence="6" id="KW-0285">Flavoprotein</keyword>
<dbReference type="Gene3D" id="3.30.565.10">
    <property type="entry name" value="Histidine kinase-like ATPase, C-terminal domain"/>
    <property type="match status" value="1"/>
</dbReference>
<dbReference type="Proteomes" id="UP001375743">
    <property type="component" value="Unassembled WGS sequence"/>
</dbReference>
<evidence type="ECO:0000256" key="12">
    <source>
        <dbReference type="ARBA" id="ARBA00022840"/>
    </source>
</evidence>
<keyword evidence="11 17" id="KW-0418">Kinase</keyword>
<dbReference type="RefSeq" id="WP_418158541.1">
    <property type="nucleotide sequence ID" value="NZ_JBBLZC010000004.1"/>
</dbReference>
<evidence type="ECO:0000256" key="7">
    <source>
        <dbReference type="ARBA" id="ARBA00022643"/>
    </source>
</evidence>
<evidence type="ECO:0000256" key="11">
    <source>
        <dbReference type="ARBA" id="ARBA00022777"/>
    </source>
</evidence>
<name>A0ABU8XPB1_9PROT</name>
<evidence type="ECO:0000256" key="3">
    <source>
        <dbReference type="ARBA" id="ARBA00022543"/>
    </source>
</evidence>
<dbReference type="SMART" id="SM00911">
    <property type="entry name" value="HWE_HK"/>
    <property type="match status" value="1"/>
</dbReference>
<evidence type="ECO:0000256" key="15">
    <source>
        <dbReference type="ARBA" id="ARBA00023170"/>
    </source>
</evidence>
<accession>A0ABU8XPB1</accession>
<evidence type="ECO:0000256" key="1">
    <source>
        <dbReference type="ARBA" id="ARBA00000085"/>
    </source>
</evidence>
<evidence type="ECO:0000256" key="13">
    <source>
        <dbReference type="ARBA" id="ARBA00022991"/>
    </source>
</evidence>
<dbReference type="EMBL" id="JBBLZC010000004">
    <property type="protein sequence ID" value="MEK0082696.1"/>
    <property type="molecule type" value="Genomic_DNA"/>
</dbReference>
<dbReference type="EC" id="2.7.13.3" evidence="2"/>
<sequence length="625" mass="67012">MAAVPILLFAATLAYRSIAAERASLEEKQWRASRDSLAVVDTTLGRELAALEALAAFVAEEGGAPAAIRSGPADHLRGQHGWRGIALIEADASEVVAGVGDLGRAPGILAELTTIRQPTAAILPRDVADSLPPLVLAAPVPGSGEKGRVLVASLDSAVLSDLLERSAVPEGWTVAAIDGQFRIAGRNRNREIYVGTPITPSLRAEIERAQAGYFFSLNKEGDRVYTLFTRSPATGWTVAIGAPAAVVEQPLFLLRLSLLGAGGSTVLIAGLLAFFLVRNHERRQAAEVQLAALTAEAATERRLSEIAANLPGVIYRRVLHPDGTVSYPFVSGGVERLFHDSAEDLRRPRPLAELGDVVRYQQSADVGREMLRSAETLTPYEVEGTVLTKDGEVRWIRSMALPHRGEDGSVVWDGVILDITAEKEADEQKRVLMAELDHRVRNTLALVQALASATLPQGPERETYFGRLKALAHAHTLLAETRWKGASLARIVATELAPYGGRATGPPRTVIAGPDVMLRPEAAQALVLVLHELVTNAAKHGALSAPQGRVELSWTTEPGPKGSWLTLVWIESGGPKVEPPTRQGFGRMLIVHSIRHSLGGETTLDFRPEGLRCAIRLPLGCTAET</sequence>
<comment type="caution">
    <text evidence="17">The sequence shown here is derived from an EMBL/GenBank/DDBJ whole genome shotgun (WGS) entry which is preliminary data.</text>
</comment>
<keyword evidence="15" id="KW-0675">Receptor</keyword>
<evidence type="ECO:0000313" key="18">
    <source>
        <dbReference type="Proteomes" id="UP001375743"/>
    </source>
</evidence>
<evidence type="ECO:0000256" key="5">
    <source>
        <dbReference type="ARBA" id="ARBA00022606"/>
    </source>
</evidence>
<dbReference type="Pfam" id="PF07536">
    <property type="entry name" value="HWE_HK"/>
    <property type="match status" value="1"/>
</dbReference>
<dbReference type="Pfam" id="PF08447">
    <property type="entry name" value="PAS_3"/>
    <property type="match status" value="1"/>
</dbReference>
<keyword evidence="10" id="KW-0547">Nucleotide-binding</keyword>
<evidence type="ECO:0000256" key="6">
    <source>
        <dbReference type="ARBA" id="ARBA00022630"/>
    </source>
</evidence>
<keyword evidence="14" id="KW-0843">Virulence</keyword>
<dbReference type="InterPro" id="IPR000700">
    <property type="entry name" value="PAS-assoc_C"/>
</dbReference>
<keyword evidence="13" id="KW-0157">Chromophore</keyword>
<dbReference type="PANTHER" id="PTHR41523:SF8">
    <property type="entry name" value="ETHYLENE RESPONSE SENSOR PROTEIN"/>
    <property type="match status" value="1"/>
</dbReference>
<dbReference type="InterPro" id="IPR035965">
    <property type="entry name" value="PAS-like_dom_sf"/>
</dbReference>
<keyword evidence="9" id="KW-0677">Repeat</keyword>
<dbReference type="CDD" id="cd18774">
    <property type="entry name" value="PDC2_HK_sensor"/>
    <property type="match status" value="1"/>
</dbReference>
<keyword evidence="18" id="KW-1185">Reference proteome</keyword>
<keyword evidence="3" id="KW-0600">Photoreceptor protein</keyword>